<keyword evidence="7" id="KW-1185">Reference proteome</keyword>
<dbReference type="PROSITE" id="PS50943">
    <property type="entry name" value="HTH_CROC1"/>
    <property type="match status" value="1"/>
</dbReference>
<dbReference type="FunFam" id="1.10.10.2830:FF:000001">
    <property type="entry name" value="Chromosome partitioning protein ParB"/>
    <property type="match status" value="1"/>
</dbReference>
<accession>A0A162MSM8</accession>
<protein>
    <submittedName>
        <fullName evidence="6">Putative chromosome-partitioning protein ParB</fullName>
    </submittedName>
</protein>
<dbReference type="InterPro" id="IPR036086">
    <property type="entry name" value="ParB/Sulfiredoxin_sf"/>
</dbReference>
<evidence type="ECO:0000313" key="6">
    <source>
        <dbReference type="EMBL" id="KYO67237.1"/>
    </source>
</evidence>
<dbReference type="NCBIfam" id="TIGR00180">
    <property type="entry name" value="parB_part"/>
    <property type="match status" value="1"/>
</dbReference>
<evidence type="ECO:0000256" key="1">
    <source>
        <dbReference type="ARBA" id="ARBA00004453"/>
    </source>
</evidence>
<comment type="similarity">
    <text evidence="2">Belongs to the ParB family.</text>
</comment>
<dbReference type="GO" id="GO:0005694">
    <property type="term" value="C:chromosome"/>
    <property type="evidence" value="ECO:0007669"/>
    <property type="project" value="TreeGrafter"/>
</dbReference>
<dbReference type="AlphaFoldDB" id="A0A162MSM8"/>
<dbReference type="InterPro" id="IPR001387">
    <property type="entry name" value="Cro/C1-type_HTH"/>
</dbReference>
<dbReference type="GO" id="GO:0003677">
    <property type="term" value="F:DNA binding"/>
    <property type="evidence" value="ECO:0007669"/>
    <property type="project" value="UniProtKB-KW"/>
</dbReference>
<dbReference type="PANTHER" id="PTHR33375">
    <property type="entry name" value="CHROMOSOME-PARTITIONING PROTEIN PARB-RELATED"/>
    <property type="match status" value="1"/>
</dbReference>
<organism evidence="6 7">
    <name type="scientific">Thermovenabulum gondwanense</name>
    <dbReference type="NCBI Taxonomy" id="520767"/>
    <lineage>
        <taxon>Bacteria</taxon>
        <taxon>Bacillati</taxon>
        <taxon>Bacillota</taxon>
        <taxon>Clostridia</taxon>
        <taxon>Thermosediminibacterales</taxon>
        <taxon>Thermosediminibacteraceae</taxon>
        <taxon>Thermovenabulum</taxon>
    </lineage>
</organism>
<dbReference type="InterPro" id="IPR003115">
    <property type="entry name" value="ParB_N"/>
</dbReference>
<dbReference type="SUPFAM" id="SSF109709">
    <property type="entry name" value="KorB DNA-binding domain-like"/>
    <property type="match status" value="1"/>
</dbReference>
<dbReference type="GO" id="GO:0045881">
    <property type="term" value="P:positive regulation of sporulation resulting in formation of a cellular spore"/>
    <property type="evidence" value="ECO:0007669"/>
    <property type="project" value="TreeGrafter"/>
</dbReference>
<evidence type="ECO:0000259" key="5">
    <source>
        <dbReference type="PROSITE" id="PS50943"/>
    </source>
</evidence>
<dbReference type="EMBL" id="LOHZ01000022">
    <property type="protein sequence ID" value="KYO67237.1"/>
    <property type="molecule type" value="Genomic_DNA"/>
</dbReference>
<dbReference type="SUPFAM" id="SSF110849">
    <property type="entry name" value="ParB/Sulfiredoxin"/>
    <property type="match status" value="1"/>
</dbReference>
<keyword evidence="3" id="KW-0159">Chromosome partition</keyword>
<dbReference type="RefSeq" id="WP_068747698.1">
    <property type="nucleotide sequence ID" value="NZ_LOHZ01000022.1"/>
</dbReference>
<sequence>MPKKALGKGLGALIPLDEGKEENLIEIDVDKIYSRENQPRKNFDEEKLIELAESIKTHGIIQPIILKKTERGYEIVAGERRWRAAKIAGLKKIPAVVKELTREEIMEVALIENIQREDLNPIEEAEAYRTLIEQCGLTQEELAKKLGKSRPFIANTLRLLNLDDEIKSMMIKGEISSGHARALLALEDSEERMSLAKKILKEGLSVRETEEFIKKARENRTKENFNKDRGKEGNRFNDVEEILRSALGTKVKIKGSGDRGKIEIEFYSKEDLERIIELITI</sequence>
<dbReference type="GO" id="GO:0007059">
    <property type="term" value="P:chromosome segregation"/>
    <property type="evidence" value="ECO:0007669"/>
    <property type="project" value="UniProtKB-KW"/>
</dbReference>
<gene>
    <name evidence="6" type="primary">parB</name>
    <name evidence="6" type="ORF">ATZ99_05230</name>
</gene>
<dbReference type="GO" id="GO:0009295">
    <property type="term" value="C:nucleoid"/>
    <property type="evidence" value="ECO:0007669"/>
    <property type="project" value="UniProtKB-SubCell"/>
</dbReference>
<dbReference type="CDD" id="cd16393">
    <property type="entry name" value="SPO0J_N"/>
    <property type="match status" value="1"/>
</dbReference>
<dbReference type="Pfam" id="PF17762">
    <property type="entry name" value="HTH_ParB"/>
    <property type="match status" value="1"/>
</dbReference>
<evidence type="ECO:0000256" key="4">
    <source>
        <dbReference type="ARBA" id="ARBA00023125"/>
    </source>
</evidence>
<dbReference type="PANTHER" id="PTHR33375:SF1">
    <property type="entry name" value="CHROMOSOME-PARTITIONING PROTEIN PARB-RELATED"/>
    <property type="match status" value="1"/>
</dbReference>
<dbReference type="InterPro" id="IPR041468">
    <property type="entry name" value="HTH_ParB/Spo0J"/>
</dbReference>
<dbReference type="Gene3D" id="3.90.1530.30">
    <property type="match status" value="1"/>
</dbReference>
<evidence type="ECO:0000256" key="3">
    <source>
        <dbReference type="ARBA" id="ARBA00022829"/>
    </source>
</evidence>
<dbReference type="InterPro" id="IPR057240">
    <property type="entry name" value="ParB_dimer_C"/>
</dbReference>
<reference evidence="6 7" key="1">
    <citation type="submission" date="2015-12" db="EMBL/GenBank/DDBJ databases">
        <title>Draft genome of Thermovenabulum gondwanense isolated from a red thermophilic microbial mat colonisisng an outflow channel of a bore well.</title>
        <authorList>
            <person name="Patel B.K."/>
        </authorList>
    </citation>
    <scope>NUCLEOTIDE SEQUENCE [LARGE SCALE GENOMIC DNA]</scope>
    <source>
        <strain evidence="6 7">R270</strain>
    </source>
</reference>
<dbReference type="Gene3D" id="1.10.10.2830">
    <property type="match status" value="1"/>
</dbReference>
<comment type="caution">
    <text evidence="6">The sequence shown here is derived from an EMBL/GenBank/DDBJ whole genome shotgun (WGS) entry which is preliminary data.</text>
</comment>
<dbReference type="InterPro" id="IPR004437">
    <property type="entry name" value="ParB/RepB/Spo0J"/>
</dbReference>
<evidence type="ECO:0000313" key="7">
    <source>
        <dbReference type="Proteomes" id="UP000075737"/>
    </source>
</evidence>
<dbReference type="Pfam" id="PF23552">
    <property type="entry name" value="ParB_C"/>
    <property type="match status" value="1"/>
</dbReference>
<dbReference type="InterPro" id="IPR050336">
    <property type="entry name" value="Chromosome_partition/occlusion"/>
</dbReference>
<keyword evidence="4" id="KW-0238">DNA-binding</keyword>
<dbReference type="Pfam" id="PF02195">
    <property type="entry name" value="ParB_N"/>
    <property type="match status" value="1"/>
</dbReference>
<comment type="subcellular location">
    <subcellularLocation>
        <location evidence="1">Cytoplasm</location>
        <location evidence="1">Nucleoid</location>
    </subcellularLocation>
</comment>
<dbReference type="Proteomes" id="UP000075737">
    <property type="component" value="Unassembled WGS sequence"/>
</dbReference>
<dbReference type="SMART" id="SM00470">
    <property type="entry name" value="ParB"/>
    <property type="match status" value="1"/>
</dbReference>
<dbReference type="FunFam" id="3.90.1530.30:FF:000001">
    <property type="entry name" value="Chromosome partitioning protein ParB"/>
    <property type="match status" value="1"/>
</dbReference>
<evidence type="ECO:0000256" key="2">
    <source>
        <dbReference type="ARBA" id="ARBA00006295"/>
    </source>
</evidence>
<name>A0A162MSM8_9FIRM</name>
<feature type="domain" description="HTH cro/C1-type" evidence="5">
    <location>
        <begin position="129"/>
        <end position="155"/>
    </location>
</feature>
<dbReference type="STRING" id="520767.ATZ99_05230"/>
<proteinExistence type="inferred from homology"/>